<feature type="signal peptide" evidence="8">
    <location>
        <begin position="1"/>
        <end position="23"/>
    </location>
</feature>
<dbReference type="InterPro" id="IPR032799">
    <property type="entry name" value="TAXi_C"/>
</dbReference>
<reference evidence="10" key="2">
    <citation type="submission" date="2021-12" db="EMBL/GenBank/DDBJ databases">
        <title>Resequencing data analysis of finger millet.</title>
        <authorList>
            <person name="Hatakeyama M."/>
            <person name="Aluri S."/>
            <person name="Balachadran M.T."/>
            <person name="Sivarajan S.R."/>
            <person name="Poveda L."/>
            <person name="Shimizu-Inatsugi R."/>
            <person name="Schlapbach R."/>
            <person name="Sreeman S.M."/>
            <person name="Shimizu K.K."/>
        </authorList>
    </citation>
    <scope>NUCLEOTIDE SEQUENCE</scope>
</reference>
<evidence type="ECO:0000256" key="4">
    <source>
        <dbReference type="ARBA" id="ARBA00022801"/>
    </source>
</evidence>
<keyword evidence="8" id="KW-0732">Signal</keyword>
<dbReference type="PANTHER" id="PTHR13683:SF858">
    <property type="entry name" value="OS02G0473200 PROTEIN"/>
    <property type="match status" value="1"/>
</dbReference>
<evidence type="ECO:0000256" key="3">
    <source>
        <dbReference type="ARBA" id="ARBA00022750"/>
    </source>
</evidence>
<dbReference type="GO" id="GO:0004190">
    <property type="term" value="F:aspartic-type endopeptidase activity"/>
    <property type="evidence" value="ECO:0007669"/>
    <property type="project" value="UniProtKB-KW"/>
</dbReference>
<gene>
    <name evidence="10" type="primary">ga00736</name>
    <name evidence="10" type="ORF">PR202_ga00736</name>
</gene>
<keyword evidence="7" id="KW-1015">Disulfide bond</keyword>
<feature type="disulfide bond" evidence="7">
    <location>
        <begin position="375"/>
        <end position="416"/>
    </location>
</feature>
<evidence type="ECO:0000313" key="10">
    <source>
        <dbReference type="EMBL" id="GJM85009.1"/>
    </source>
</evidence>
<name>A0AAV5BH25_ELECO</name>
<reference evidence="10" key="1">
    <citation type="journal article" date="2018" name="DNA Res.">
        <title>Multiple hybrid de novo genome assembly of finger millet, an orphan allotetraploid crop.</title>
        <authorList>
            <person name="Hatakeyama M."/>
            <person name="Aluri S."/>
            <person name="Balachadran M.T."/>
            <person name="Sivarajan S.R."/>
            <person name="Patrignani A."/>
            <person name="Gruter S."/>
            <person name="Poveda L."/>
            <person name="Shimizu-Inatsugi R."/>
            <person name="Baeten J."/>
            <person name="Francoijs K.J."/>
            <person name="Nataraja K.N."/>
            <person name="Reddy Y.A.N."/>
            <person name="Phadnis S."/>
            <person name="Ravikumar R.L."/>
            <person name="Schlapbach R."/>
            <person name="Sreeman S.M."/>
            <person name="Shimizu K.K."/>
        </authorList>
    </citation>
    <scope>NUCLEOTIDE SEQUENCE</scope>
</reference>
<evidence type="ECO:0000256" key="5">
    <source>
        <dbReference type="ARBA" id="ARBA00023180"/>
    </source>
</evidence>
<dbReference type="Pfam" id="PF14543">
    <property type="entry name" value="TAXi_N"/>
    <property type="match status" value="1"/>
</dbReference>
<dbReference type="AlphaFoldDB" id="A0AAV5BH25"/>
<protein>
    <recommendedName>
        <fullName evidence="9">Peptidase A1 domain-containing protein</fullName>
    </recommendedName>
</protein>
<keyword evidence="4" id="KW-0378">Hydrolase</keyword>
<feature type="chain" id="PRO_5043775163" description="Peptidase A1 domain-containing protein" evidence="8">
    <location>
        <begin position="24"/>
        <end position="558"/>
    </location>
</feature>
<dbReference type="Pfam" id="PF14541">
    <property type="entry name" value="TAXi_C"/>
    <property type="match status" value="1"/>
</dbReference>
<evidence type="ECO:0000256" key="7">
    <source>
        <dbReference type="PIRSR" id="PIRSR601461-2"/>
    </source>
</evidence>
<dbReference type="Proteomes" id="UP001054889">
    <property type="component" value="Unassembled WGS sequence"/>
</dbReference>
<dbReference type="CDD" id="cd05476">
    <property type="entry name" value="pepsin_A_like_plant"/>
    <property type="match status" value="1"/>
</dbReference>
<feature type="active site" evidence="6">
    <location>
        <position position="99"/>
    </location>
</feature>
<dbReference type="PANTHER" id="PTHR13683">
    <property type="entry name" value="ASPARTYL PROTEASES"/>
    <property type="match status" value="1"/>
</dbReference>
<keyword evidence="5" id="KW-0325">Glycoprotein</keyword>
<keyword evidence="11" id="KW-1185">Reference proteome</keyword>
<dbReference type="Gene3D" id="2.40.70.10">
    <property type="entry name" value="Acid Proteases"/>
    <property type="match status" value="2"/>
</dbReference>
<dbReference type="InterPro" id="IPR021109">
    <property type="entry name" value="Peptidase_aspartic_dom_sf"/>
</dbReference>
<feature type="active site" evidence="6">
    <location>
        <position position="338"/>
    </location>
</feature>
<evidence type="ECO:0000256" key="2">
    <source>
        <dbReference type="ARBA" id="ARBA00022670"/>
    </source>
</evidence>
<dbReference type="InterPro" id="IPR033121">
    <property type="entry name" value="PEPTIDASE_A1"/>
</dbReference>
<dbReference type="SUPFAM" id="SSF50630">
    <property type="entry name" value="Acid proteases"/>
    <property type="match status" value="1"/>
</dbReference>
<dbReference type="InterPro" id="IPR034161">
    <property type="entry name" value="Pepsin-like_plant"/>
</dbReference>
<comment type="similarity">
    <text evidence="1">Belongs to the peptidase A1 family.</text>
</comment>
<evidence type="ECO:0000256" key="8">
    <source>
        <dbReference type="SAM" id="SignalP"/>
    </source>
</evidence>
<evidence type="ECO:0000256" key="6">
    <source>
        <dbReference type="PIRSR" id="PIRSR601461-1"/>
    </source>
</evidence>
<dbReference type="FunFam" id="2.40.70.10:FF:000056">
    <property type="entry name" value="Eukaryotic aspartyl protease family protein"/>
    <property type="match status" value="1"/>
</dbReference>
<comment type="caution">
    <text evidence="10">The sequence shown here is derived from an EMBL/GenBank/DDBJ whole genome shotgun (WGS) entry which is preliminary data.</text>
</comment>
<dbReference type="PRINTS" id="PR00792">
    <property type="entry name" value="PEPSIN"/>
</dbReference>
<evidence type="ECO:0000256" key="1">
    <source>
        <dbReference type="ARBA" id="ARBA00007447"/>
    </source>
</evidence>
<dbReference type="InterPro" id="IPR001461">
    <property type="entry name" value="Aspartic_peptidase_A1"/>
</dbReference>
<dbReference type="GO" id="GO:0006508">
    <property type="term" value="P:proteolysis"/>
    <property type="evidence" value="ECO:0007669"/>
    <property type="project" value="UniProtKB-KW"/>
</dbReference>
<organism evidence="10 11">
    <name type="scientific">Eleusine coracana subsp. coracana</name>
    <dbReference type="NCBI Taxonomy" id="191504"/>
    <lineage>
        <taxon>Eukaryota</taxon>
        <taxon>Viridiplantae</taxon>
        <taxon>Streptophyta</taxon>
        <taxon>Embryophyta</taxon>
        <taxon>Tracheophyta</taxon>
        <taxon>Spermatophyta</taxon>
        <taxon>Magnoliopsida</taxon>
        <taxon>Liliopsida</taxon>
        <taxon>Poales</taxon>
        <taxon>Poaceae</taxon>
        <taxon>PACMAD clade</taxon>
        <taxon>Chloridoideae</taxon>
        <taxon>Cynodonteae</taxon>
        <taxon>Eleusininae</taxon>
        <taxon>Eleusine</taxon>
    </lineage>
</organism>
<proteinExistence type="inferred from homology"/>
<keyword evidence="3" id="KW-0064">Aspartyl protease</keyword>
<keyword evidence="2" id="KW-0645">Protease</keyword>
<feature type="domain" description="Peptidase A1" evidence="9">
    <location>
        <begin position="81"/>
        <end position="457"/>
    </location>
</feature>
<accession>A0AAV5BH25</accession>
<dbReference type="EMBL" id="BQKI01000001">
    <property type="protein sequence ID" value="GJM85009.1"/>
    <property type="molecule type" value="Genomic_DNA"/>
</dbReference>
<dbReference type="PROSITE" id="PS51767">
    <property type="entry name" value="PEPTIDASE_A1"/>
    <property type="match status" value="1"/>
</dbReference>
<evidence type="ECO:0000313" key="11">
    <source>
        <dbReference type="Proteomes" id="UP001054889"/>
    </source>
</evidence>
<evidence type="ECO:0000259" key="9">
    <source>
        <dbReference type="PROSITE" id="PS51767"/>
    </source>
</evidence>
<dbReference type="InterPro" id="IPR032861">
    <property type="entry name" value="TAXi_N"/>
</dbReference>
<sequence>MAPSRAFGFLLILLLALPELAPATGVFQVRRKFRRHAAGEEDAEGHLAALRRHDARRHGRLLGEVDLPLGGIGLPTETGLYYTQLKIGSPAKGYYVQVDTGSDILWVNCIRCDGCPTRSGLGVQLSASPFPSSPIPYRPPISSTLRLFELTQYDPAGSGTTVGCDQDFCVANYGGVPSACTSTLPCQFSISYGDGSSTTGFFVSDVLRYDQVTGDGRTAPANASVTFGCGAQLGGDLGSSSQALDGILGFGQSNSSMLSQLAAAGKVRKIFAHCLDTVNGGGIFAIGNVVQPRVKTTPLVTGMPHYNVNLKGIAVGDVTLQLPTTTSGTDQNRGTIIDSGTTLTYLPEAVYDSLIAVVFNKYQDMNFHSYQDFRCFKFSGDIDDGFPIITFNFEDDLALNVYPHEYLFEYTRDFYCVGFLNGGLQTKDGKDMVLLGDLVLSNKLVVYDLENQVIGWTDYNCSSSIKIKDDNTGATYTVDAHNISSGWRFQWHKSLILLNHVTSQSAVDPILRYLKHGEDNLGAICEKLIAYGNEGGDNLTVIIILFKKPAPSTEQSPD</sequence>